<dbReference type="Proteomes" id="UP000515804">
    <property type="component" value="Chromosome"/>
</dbReference>
<feature type="repeat" description="ANK" evidence="3">
    <location>
        <begin position="346"/>
        <end position="378"/>
    </location>
</feature>
<evidence type="ECO:0000313" key="5">
    <source>
        <dbReference type="EMBL" id="QNN71096.1"/>
    </source>
</evidence>
<feature type="transmembrane region" description="Helical" evidence="4">
    <location>
        <begin position="61"/>
        <end position="81"/>
    </location>
</feature>
<dbReference type="KEGG" id="tcn:H9L16_05895"/>
<feature type="transmembrane region" description="Helical" evidence="4">
    <location>
        <begin position="87"/>
        <end position="110"/>
    </location>
</feature>
<dbReference type="PROSITE" id="PS51257">
    <property type="entry name" value="PROKAR_LIPOPROTEIN"/>
    <property type="match status" value="1"/>
</dbReference>
<dbReference type="EMBL" id="CP060719">
    <property type="protein sequence ID" value="QNN71096.1"/>
    <property type="molecule type" value="Genomic_DNA"/>
</dbReference>
<feature type="transmembrane region" description="Helical" evidence="4">
    <location>
        <begin position="32"/>
        <end position="49"/>
    </location>
</feature>
<feature type="repeat" description="ANK" evidence="3">
    <location>
        <begin position="885"/>
        <end position="917"/>
    </location>
</feature>
<keyword evidence="4" id="KW-1133">Transmembrane helix</keyword>
<dbReference type="AlphaFoldDB" id="A0A7G9STC1"/>
<feature type="repeat" description="ANK" evidence="3">
    <location>
        <begin position="754"/>
        <end position="786"/>
    </location>
</feature>
<dbReference type="PANTHER" id="PTHR24198:SF165">
    <property type="entry name" value="ANKYRIN REPEAT-CONTAINING PROTEIN-RELATED"/>
    <property type="match status" value="1"/>
</dbReference>
<reference evidence="5 6" key="1">
    <citation type="submission" date="2020-08" db="EMBL/GenBank/DDBJ databases">
        <title>Genome sequence of Thermomonas carbonis KCTC 42013T.</title>
        <authorList>
            <person name="Hyun D.-W."/>
            <person name="Bae J.-W."/>
        </authorList>
    </citation>
    <scope>NUCLEOTIDE SEQUENCE [LARGE SCALE GENOMIC DNA]</scope>
    <source>
        <strain evidence="5 6">KCTC 42013</strain>
    </source>
</reference>
<evidence type="ECO:0000313" key="6">
    <source>
        <dbReference type="Proteomes" id="UP000515804"/>
    </source>
</evidence>
<organism evidence="5 6">
    <name type="scientific">Thermomonas carbonis</name>
    <dbReference type="NCBI Taxonomy" id="1463158"/>
    <lineage>
        <taxon>Bacteria</taxon>
        <taxon>Pseudomonadati</taxon>
        <taxon>Pseudomonadota</taxon>
        <taxon>Gammaproteobacteria</taxon>
        <taxon>Lysobacterales</taxon>
        <taxon>Lysobacteraceae</taxon>
        <taxon>Thermomonas</taxon>
    </lineage>
</organism>
<dbReference type="Gene3D" id="1.25.40.20">
    <property type="entry name" value="Ankyrin repeat-containing domain"/>
    <property type="match status" value="6"/>
</dbReference>
<feature type="repeat" description="ANK" evidence="3">
    <location>
        <begin position="511"/>
        <end position="545"/>
    </location>
</feature>
<dbReference type="PROSITE" id="PS50088">
    <property type="entry name" value="ANK_REPEAT"/>
    <property type="match status" value="12"/>
</dbReference>
<keyword evidence="4" id="KW-0472">Membrane</keyword>
<dbReference type="PANTHER" id="PTHR24198">
    <property type="entry name" value="ANKYRIN REPEAT AND PROTEIN KINASE DOMAIN-CONTAINING PROTEIN"/>
    <property type="match status" value="1"/>
</dbReference>
<dbReference type="SUPFAM" id="SSF48403">
    <property type="entry name" value="Ankyrin repeat"/>
    <property type="match status" value="2"/>
</dbReference>
<keyword evidence="1" id="KW-0677">Repeat</keyword>
<dbReference type="InterPro" id="IPR002110">
    <property type="entry name" value="Ankyrin_rpt"/>
</dbReference>
<feature type="repeat" description="ANK" evidence="3">
    <location>
        <begin position="918"/>
        <end position="950"/>
    </location>
</feature>
<dbReference type="PROSITE" id="PS50297">
    <property type="entry name" value="ANK_REP_REGION"/>
    <property type="match status" value="9"/>
</dbReference>
<dbReference type="InterPro" id="IPR036770">
    <property type="entry name" value="Ankyrin_rpt-contain_sf"/>
</dbReference>
<keyword evidence="4" id="KW-0812">Transmembrane</keyword>
<dbReference type="Pfam" id="PF13637">
    <property type="entry name" value="Ank_4"/>
    <property type="match status" value="1"/>
</dbReference>
<feature type="repeat" description="ANK" evidence="3">
    <location>
        <begin position="721"/>
        <end position="753"/>
    </location>
</feature>
<feature type="repeat" description="ANK" evidence="3">
    <location>
        <begin position="478"/>
        <end position="510"/>
    </location>
</feature>
<gene>
    <name evidence="5" type="ORF">H9L16_05895</name>
</gene>
<evidence type="ECO:0000256" key="1">
    <source>
        <dbReference type="ARBA" id="ARBA00022737"/>
    </source>
</evidence>
<feature type="transmembrane region" description="Helical" evidence="4">
    <location>
        <begin position="143"/>
        <end position="163"/>
    </location>
</feature>
<protein>
    <submittedName>
        <fullName evidence="5">Ankyrin repeat domain-containing protein</fullName>
    </submittedName>
</protein>
<evidence type="ECO:0000256" key="2">
    <source>
        <dbReference type="ARBA" id="ARBA00023043"/>
    </source>
</evidence>
<dbReference type="Pfam" id="PF12796">
    <property type="entry name" value="Ank_2"/>
    <property type="match status" value="4"/>
</dbReference>
<keyword evidence="2 3" id="KW-0040">ANK repeat</keyword>
<feature type="repeat" description="ANK" evidence="3">
    <location>
        <begin position="445"/>
        <end position="477"/>
    </location>
</feature>
<accession>A0A7G9STC1</accession>
<evidence type="ECO:0000256" key="3">
    <source>
        <dbReference type="PROSITE-ProRule" id="PRU00023"/>
    </source>
</evidence>
<feature type="repeat" description="ANK" evidence="3">
    <location>
        <begin position="1036"/>
        <end position="1068"/>
    </location>
</feature>
<name>A0A7G9STC1_9GAMM</name>
<dbReference type="RefSeq" id="WP_187553611.1">
    <property type="nucleotide sequence ID" value="NZ_BMZL01000003.1"/>
</dbReference>
<dbReference type="SMART" id="SM00248">
    <property type="entry name" value="ANK"/>
    <property type="match status" value="16"/>
</dbReference>
<keyword evidence="6" id="KW-1185">Reference proteome</keyword>
<feature type="repeat" description="ANK" evidence="3">
    <location>
        <begin position="852"/>
        <end position="884"/>
    </location>
</feature>
<feature type="repeat" description="ANK" evidence="3">
    <location>
        <begin position="951"/>
        <end position="991"/>
    </location>
</feature>
<sequence>MPERHPGIGVALLLAGLLLAAACWFDVGSAGVAAWLAQVPAALGIAFLRGTRKRARLAADAGSLTLLWAGGFLLAGALLAFPLYRLLVAPALLPVLALSTAAGLLLVLLWRHWPLWHGSEREGGRLGLRFGRQHLQDRQAWRGLLQVALPAFLLLAGGVLLAWPGLLAGQVRIVATAIYIGLLPVAHLLLQASPALALAHGLPVVEMDAIEDEADELAVEVDDVPELALPLVTVPTVDSVALGRELYAAARNGRVDKGLQLLDAGADPNLPPEVGARDRRGLPVLAAVLPDLRLLRALIERGADVNLMLAGMNPLLAATRDSWHGRPEAVMTLLANGADPRATDADGNTPLHHAARSSDPGVAALLRDAGAEMDALNVDGVSPLGTACSSGNWRLARFLLERGAKTEPVGGQPVLLAAAGTEEDDAAGVQLLLRHKARVDARDARGRSALHEAAFAGHAGICEALLDAGADANARDSEGRTPLLDAARAGALPALEALVTAKADTQASDGRGANALHLACAAEAPSAVLVRRLLELGVDPRAADAQGQGAIDLAASAGRWTLVAALDPQRALPVSMGEDDGAPDRPPPLLLRERLLDEAAIETQLAALLPLLARGDLDGLLCDADVAADPARVAWLLARGANPEARVRSAVMPVPAALARGTAGIANARLLFARGGSPAGAGGLASYLAACLTEGFTDAQGEGFALELLERGADPYAASPAGDPPVALAVRLHWPQLLQRLVAHGVDLDARDSHGMSALHLAAALGRLDELKQLIAAGAAPDRRAADGQTPLGVALAAGRRDLAGWLDWRGWRLPRRPLQPVDLPAAAIVGDLDAVRRLLDLGLPVNAVDNQGCSALLRAAGGGHRALVELLLERGADPTLAANTGATPLSAAVSMRQLEIVERLLESGAGLEQRLPGDVTVLMLAAALGLPELVSRLLQGGADLHAVDAQGLTPLHCAALYGFTARDRTRLLALLDALLLAGADPQRTATGGATPLLLLLGARAEPGTPSAEDVVLAGVERLFDEDVRLDARDQRGFGPLHLAGLHGLLRVAQALLREGADPDQRDLLNRTPREIALMRGYVDVAAELALPGNAPQAPVSMARFLRE</sequence>
<proteinExistence type="predicted"/>
<dbReference type="PRINTS" id="PR01415">
    <property type="entry name" value="ANKYRIN"/>
</dbReference>
<dbReference type="Pfam" id="PF00023">
    <property type="entry name" value="Ank"/>
    <property type="match status" value="1"/>
</dbReference>
<evidence type="ECO:0000256" key="4">
    <source>
        <dbReference type="SAM" id="Phobius"/>
    </source>
</evidence>
<feature type="repeat" description="ANK" evidence="3">
    <location>
        <begin position="379"/>
        <end position="411"/>
    </location>
</feature>